<dbReference type="PIRSF" id="PIRSF002854">
    <property type="entry name" value="MetQ"/>
    <property type="match status" value="1"/>
</dbReference>
<keyword evidence="2" id="KW-0732">Signal</keyword>
<keyword evidence="4" id="KW-0564">Palmitate</keyword>
<dbReference type="PANTHER" id="PTHR30429">
    <property type="entry name" value="D-METHIONINE-BINDING LIPOPROTEIN METQ"/>
    <property type="match status" value="1"/>
</dbReference>
<name>A0A1G8L7E9_9LACT</name>
<gene>
    <name evidence="7" type="ORF">CJ205_04025</name>
</gene>
<dbReference type="InterPro" id="IPR004872">
    <property type="entry name" value="Lipoprotein_NlpA"/>
</dbReference>
<dbReference type="EMBL" id="PNHE01000012">
    <property type="protein sequence ID" value="PMC58514.1"/>
    <property type="molecule type" value="Genomic_DNA"/>
</dbReference>
<keyword evidence="3" id="KW-0472">Membrane</keyword>
<dbReference type="PANTHER" id="PTHR30429:SF1">
    <property type="entry name" value="D-METHIONINE-BINDING LIPOPROTEIN METQ-RELATED"/>
    <property type="match status" value="1"/>
</dbReference>
<evidence type="ECO:0000256" key="5">
    <source>
        <dbReference type="ARBA" id="ARBA00023288"/>
    </source>
</evidence>
<evidence type="ECO:0000256" key="2">
    <source>
        <dbReference type="ARBA" id="ARBA00022729"/>
    </source>
</evidence>
<comment type="subcellular location">
    <subcellularLocation>
        <location evidence="1">Membrane</location>
        <topology evidence="1">Lipid-anchor</topology>
    </subcellularLocation>
</comment>
<comment type="caution">
    <text evidence="7">The sequence shown here is derived from an EMBL/GenBank/DDBJ whole genome shotgun (WGS) entry which is preliminary data.</text>
</comment>
<dbReference type="GO" id="GO:0016020">
    <property type="term" value="C:membrane"/>
    <property type="evidence" value="ECO:0007669"/>
    <property type="project" value="UniProtKB-SubCell"/>
</dbReference>
<accession>A0A1G8L7E9</accession>
<organism evidence="7 8">
    <name type="scientific">Dolosicoccus paucivorans</name>
    <dbReference type="NCBI Taxonomy" id="84521"/>
    <lineage>
        <taxon>Bacteria</taxon>
        <taxon>Bacillati</taxon>
        <taxon>Bacillota</taxon>
        <taxon>Bacilli</taxon>
        <taxon>Lactobacillales</taxon>
        <taxon>Aerococcaceae</taxon>
        <taxon>Dolosicoccus</taxon>
    </lineage>
</organism>
<dbReference type="OrthoDB" id="9812878at2"/>
<dbReference type="AlphaFoldDB" id="A0A1G8L7E9"/>
<reference evidence="7 8" key="1">
    <citation type="submission" date="2017-09" db="EMBL/GenBank/DDBJ databases">
        <title>Bacterial strain isolated from the female urinary microbiota.</title>
        <authorList>
            <person name="Thomas-White K."/>
            <person name="Kumar N."/>
            <person name="Forster S."/>
            <person name="Putonti C."/>
            <person name="Lawley T."/>
            <person name="Wolfe A.J."/>
        </authorList>
    </citation>
    <scope>NUCLEOTIDE SEQUENCE [LARGE SCALE GENOMIC DNA]</scope>
    <source>
        <strain evidence="7 8">UMB0852</strain>
    </source>
</reference>
<sequence length="281" mass="30523">MKKLNVIFTTVIVALFSVFNGLLPLVQAEDKPFDGEEVVIGVVGDSSEQVWRYIAEEAAKEGITIDVKLLTDYNTPNASLVDGSLDLNAFQHVAFLEEWNKANDEDLVHIGYTTINPLRLYSQKVSSVEELEDGAVIGIPNDPTNGGRALLALEIAGLIEVDDEAGVLPTVDDITKNDKNIVIEELDASQIGQALADLDAGILNVGFANDAGLDPKDALFSDGDDLDELNDIYKNVIVVRKEDEDNPLYKHIVELYQTPEVAKLIVETSNGGGLPAFEVNE</sequence>
<dbReference type="SUPFAM" id="SSF53850">
    <property type="entry name" value="Periplasmic binding protein-like II"/>
    <property type="match status" value="1"/>
</dbReference>
<keyword evidence="8" id="KW-1185">Reference proteome</keyword>
<proteinExistence type="inferred from homology"/>
<evidence type="ECO:0000313" key="7">
    <source>
        <dbReference type="EMBL" id="PMC58514.1"/>
    </source>
</evidence>
<evidence type="ECO:0000256" key="3">
    <source>
        <dbReference type="ARBA" id="ARBA00023136"/>
    </source>
</evidence>
<keyword evidence="5 6" id="KW-0449">Lipoprotein</keyword>
<dbReference type="STRING" id="84521.SAMN04487994_101726"/>
<evidence type="ECO:0000256" key="1">
    <source>
        <dbReference type="ARBA" id="ARBA00004635"/>
    </source>
</evidence>
<evidence type="ECO:0000313" key="8">
    <source>
        <dbReference type="Proteomes" id="UP000235682"/>
    </source>
</evidence>
<dbReference type="Proteomes" id="UP000235682">
    <property type="component" value="Unassembled WGS sequence"/>
</dbReference>
<dbReference type="RefSeq" id="WP_092085095.1">
    <property type="nucleotide sequence ID" value="NZ_FNEL01000017.1"/>
</dbReference>
<evidence type="ECO:0000256" key="6">
    <source>
        <dbReference type="PIRNR" id="PIRNR002854"/>
    </source>
</evidence>
<evidence type="ECO:0000256" key="4">
    <source>
        <dbReference type="ARBA" id="ARBA00023139"/>
    </source>
</evidence>
<comment type="similarity">
    <text evidence="6">Belongs to the nlpA lipoprotein family.</text>
</comment>
<dbReference type="Pfam" id="PF03180">
    <property type="entry name" value="Lipoprotein_9"/>
    <property type="match status" value="1"/>
</dbReference>
<protein>
    <recommendedName>
        <fullName evidence="6">Lipoprotein</fullName>
    </recommendedName>
</protein>
<dbReference type="Gene3D" id="3.40.190.10">
    <property type="entry name" value="Periplasmic binding protein-like II"/>
    <property type="match status" value="2"/>
</dbReference>